<dbReference type="EMBL" id="JAXCLX010000003">
    <property type="protein sequence ID" value="MDY0873629.1"/>
    <property type="molecule type" value="Genomic_DNA"/>
</dbReference>
<feature type="region of interest" description="Disordered" evidence="5">
    <location>
        <begin position="169"/>
        <end position="191"/>
    </location>
</feature>
<protein>
    <submittedName>
        <fullName evidence="8">Sigma-70 family RNA polymerase sigma factor</fullName>
    </submittedName>
</protein>
<dbReference type="RefSeq" id="WP_320502103.1">
    <property type="nucleotide sequence ID" value="NZ_JAXCLX010000003.1"/>
</dbReference>
<comment type="similarity">
    <text evidence="1">Belongs to the sigma-70 factor family. ECF subfamily.</text>
</comment>
<dbReference type="Gene3D" id="1.10.10.10">
    <property type="entry name" value="Winged helix-like DNA-binding domain superfamily/Winged helix DNA-binding domain"/>
    <property type="match status" value="1"/>
</dbReference>
<feature type="domain" description="RNA polymerase sigma-70 region 2" evidence="6">
    <location>
        <begin position="12"/>
        <end position="75"/>
    </location>
</feature>
<feature type="domain" description="RNA polymerase sigma factor 70 region 4 type 2" evidence="7">
    <location>
        <begin position="104"/>
        <end position="155"/>
    </location>
</feature>
<dbReference type="InterPro" id="IPR036388">
    <property type="entry name" value="WH-like_DNA-bd_sf"/>
</dbReference>
<evidence type="ECO:0000313" key="9">
    <source>
        <dbReference type="Proteomes" id="UP001271769"/>
    </source>
</evidence>
<evidence type="ECO:0000256" key="5">
    <source>
        <dbReference type="SAM" id="MobiDB-lite"/>
    </source>
</evidence>
<reference evidence="8 9" key="1">
    <citation type="journal article" date="2013" name="Antonie Van Leeuwenhoek">
        <title>Dongia rigui sp. nov., isolated from freshwater of a large wetland in Korea.</title>
        <authorList>
            <person name="Baik K.S."/>
            <person name="Hwang Y.M."/>
            <person name="Choi J.S."/>
            <person name="Kwon J."/>
            <person name="Seong C.N."/>
        </authorList>
    </citation>
    <scope>NUCLEOTIDE SEQUENCE [LARGE SCALE GENOMIC DNA]</scope>
    <source>
        <strain evidence="8 9">04SU4-P</strain>
    </source>
</reference>
<dbReference type="Gene3D" id="1.10.1740.10">
    <property type="match status" value="1"/>
</dbReference>
<keyword evidence="3" id="KW-0731">Sigma factor</keyword>
<dbReference type="SUPFAM" id="SSF88946">
    <property type="entry name" value="Sigma2 domain of RNA polymerase sigma factors"/>
    <property type="match status" value="1"/>
</dbReference>
<proteinExistence type="inferred from homology"/>
<keyword evidence="4" id="KW-0804">Transcription</keyword>
<dbReference type="InterPro" id="IPR013249">
    <property type="entry name" value="RNA_pol_sigma70_r4_t2"/>
</dbReference>
<accession>A0ABU5E1Z2</accession>
<dbReference type="InterPro" id="IPR039425">
    <property type="entry name" value="RNA_pol_sigma-70-like"/>
</dbReference>
<sequence length="191" mass="21277">MADTFQNQLVALLPAMKAFAVMLTRNRQSADDLVNDTVLRALRKQDLYTMGTNLKAWLFTIMRNIHVNNIRAGQRSRLVEVDDDLLPNLASVAPAQEHVLVLKELFRAMDGLNADQREVLLLVVGQDLSYEETARICGCPIGTVRSRLARARRELERMLAGDVAMPVPDDGAARTVKRGQRPAAEPMRLAS</sequence>
<evidence type="ECO:0000256" key="3">
    <source>
        <dbReference type="ARBA" id="ARBA00023082"/>
    </source>
</evidence>
<dbReference type="Pfam" id="PF04542">
    <property type="entry name" value="Sigma70_r2"/>
    <property type="match status" value="1"/>
</dbReference>
<dbReference type="InterPro" id="IPR007627">
    <property type="entry name" value="RNA_pol_sigma70_r2"/>
</dbReference>
<keyword evidence="2" id="KW-0805">Transcription regulation</keyword>
<dbReference type="Pfam" id="PF08281">
    <property type="entry name" value="Sigma70_r4_2"/>
    <property type="match status" value="1"/>
</dbReference>
<dbReference type="InterPro" id="IPR013325">
    <property type="entry name" value="RNA_pol_sigma_r2"/>
</dbReference>
<dbReference type="NCBIfam" id="TIGR02937">
    <property type="entry name" value="sigma70-ECF"/>
    <property type="match status" value="1"/>
</dbReference>
<dbReference type="SUPFAM" id="SSF88659">
    <property type="entry name" value="Sigma3 and sigma4 domains of RNA polymerase sigma factors"/>
    <property type="match status" value="1"/>
</dbReference>
<evidence type="ECO:0000256" key="2">
    <source>
        <dbReference type="ARBA" id="ARBA00023015"/>
    </source>
</evidence>
<evidence type="ECO:0000256" key="1">
    <source>
        <dbReference type="ARBA" id="ARBA00010641"/>
    </source>
</evidence>
<keyword evidence="9" id="KW-1185">Reference proteome</keyword>
<dbReference type="InterPro" id="IPR014284">
    <property type="entry name" value="RNA_pol_sigma-70_dom"/>
</dbReference>
<gene>
    <name evidence="8" type="ORF">SMD31_16940</name>
</gene>
<dbReference type="CDD" id="cd06171">
    <property type="entry name" value="Sigma70_r4"/>
    <property type="match status" value="1"/>
</dbReference>
<evidence type="ECO:0000259" key="7">
    <source>
        <dbReference type="Pfam" id="PF08281"/>
    </source>
</evidence>
<dbReference type="Proteomes" id="UP001271769">
    <property type="component" value="Unassembled WGS sequence"/>
</dbReference>
<name>A0ABU5E1Z2_9PROT</name>
<dbReference type="InterPro" id="IPR013324">
    <property type="entry name" value="RNA_pol_sigma_r3/r4-like"/>
</dbReference>
<organism evidence="8 9">
    <name type="scientific">Dongia rigui</name>
    <dbReference type="NCBI Taxonomy" id="940149"/>
    <lineage>
        <taxon>Bacteria</taxon>
        <taxon>Pseudomonadati</taxon>
        <taxon>Pseudomonadota</taxon>
        <taxon>Alphaproteobacteria</taxon>
        <taxon>Rhodospirillales</taxon>
        <taxon>Dongiaceae</taxon>
        <taxon>Dongia</taxon>
    </lineage>
</organism>
<evidence type="ECO:0000313" key="8">
    <source>
        <dbReference type="EMBL" id="MDY0873629.1"/>
    </source>
</evidence>
<evidence type="ECO:0000259" key="6">
    <source>
        <dbReference type="Pfam" id="PF04542"/>
    </source>
</evidence>
<evidence type="ECO:0000256" key="4">
    <source>
        <dbReference type="ARBA" id="ARBA00023163"/>
    </source>
</evidence>
<dbReference type="PANTHER" id="PTHR43133">
    <property type="entry name" value="RNA POLYMERASE ECF-TYPE SIGMA FACTO"/>
    <property type="match status" value="1"/>
</dbReference>
<dbReference type="PANTHER" id="PTHR43133:SF25">
    <property type="entry name" value="RNA POLYMERASE SIGMA FACTOR RFAY-RELATED"/>
    <property type="match status" value="1"/>
</dbReference>
<comment type="caution">
    <text evidence="8">The sequence shown here is derived from an EMBL/GenBank/DDBJ whole genome shotgun (WGS) entry which is preliminary data.</text>
</comment>